<dbReference type="RefSeq" id="WP_213496649.1">
    <property type="nucleotide sequence ID" value="NZ_CP074694.1"/>
</dbReference>
<evidence type="ECO:0000256" key="5">
    <source>
        <dbReference type="SAM" id="Phobius"/>
    </source>
</evidence>
<keyword evidence="8" id="KW-1185">Reference proteome</keyword>
<accession>A0A8E6B4L3</accession>
<keyword evidence="4" id="KW-0067">ATP-binding</keyword>
<dbReference type="SUPFAM" id="SSF56112">
    <property type="entry name" value="Protein kinase-like (PK-like)"/>
    <property type="match status" value="1"/>
</dbReference>
<evidence type="ECO:0000313" key="7">
    <source>
        <dbReference type="EMBL" id="QVL32055.1"/>
    </source>
</evidence>
<dbReference type="PANTHER" id="PTHR43289:SF6">
    <property type="entry name" value="SERINE_THREONINE-PROTEIN KINASE NEKL-3"/>
    <property type="match status" value="1"/>
</dbReference>
<feature type="transmembrane region" description="Helical" evidence="5">
    <location>
        <begin position="412"/>
        <end position="433"/>
    </location>
</feature>
<dbReference type="InterPro" id="IPR000719">
    <property type="entry name" value="Prot_kinase_dom"/>
</dbReference>
<evidence type="ECO:0000259" key="6">
    <source>
        <dbReference type="PROSITE" id="PS50011"/>
    </source>
</evidence>
<keyword evidence="2" id="KW-0547">Nucleotide-binding</keyword>
<evidence type="ECO:0000256" key="1">
    <source>
        <dbReference type="ARBA" id="ARBA00022679"/>
    </source>
</evidence>
<organism evidence="7 8">
    <name type="scientific">Telmatocola sphagniphila</name>
    <dbReference type="NCBI Taxonomy" id="1123043"/>
    <lineage>
        <taxon>Bacteria</taxon>
        <taxon>Pseudomonadati</taxon>
        <taxon>Planctomycetota</taxon>
        <taxon>Planctomycetia</taxon>
        <taxon>Gemmatales</taxon>
        <taxon>Gemmataceae</taxon>
    </lineage>
</organism>
<evidence type="ECO:0000313" key="8">
    <source>
        <dbReference type="Proteomes" id="UP000676194"/>
    </source>
</evidence>
<evidence type="ECO:0000256" key="3">
    <source>
        <dbReference type="ARBA" id="ARBA00022777"/>
    </source>
</evidence>
<keyword evidence="5" id="KW-0472">Membrane</keyword>
<dbReference type="InterPro" id="IPR011990">
    <property type="entry name" value="TPR-like_helical_dom_sf"/>
</dbReference>
<dbReference type="GO" id="GO:0004674">
    <property type="term" value="F:protein serine/threonine kinase activity"/>
    <property type="evidence" value="ECO:0007669"/>
    <property type="project" value="TreeGrafter"/>
</dbReference>
<proteinExistence type="predicted"/>
<dbReference type="InterPro" id="IPR011009">
    <property type="entry name" value="Kinase-like_dom_sf"/>
</dbReference>
<dbReference type="SMART" id="SM00220">
    <property type="entry name" value="S_TKc"/>
    <property type="match status" value="1"/>
</dbReference>
<dbReference type="PROSITE" id="PS00108">
    <property type="entry name" value="PROTEIN_KINASE_ST"/>
    <property type="match status" value="1"/>
</dbReference>
<dbReference type="Gene3D" id="3.30.200.20">
    <property type="entry name" value="Phosphorylase Kinase, domain 1"/>
    <property type="match status" value="1"/>
</dbReference>
<gene>
    <name evidence="7" type="ORF">KIH39_25000</name>
</gene>
<dbReference type="GO" id="GO:0005524">
    <property type="term" value="F:ATP binding"/>
    <property type="evidence" value="ECO:0007669"/>
    <property type="project" value="UniProtKB-KW"/>
</dbReference>
<keyword evidence="3 7" id="KW-0418">Kinase</keyword>
<name>A0A8E6B4L3_9BACT</name>
<dbReference type="KEGG" id="tsph:KIH39_25000"/>
<dbReference type="Gene3D" id="1.25.40.10">
    <property type="entry name" value="Tetratricopeptide repeat domain"/>
    <property type="match status" value="1"/>
</dbReference>
<dbReference type="SUPFAM" id="SSF48452">
    <property type="entry name" value="TPR-like"/>
    <property type="match status" value="1"/>
</dbReference>
<keyword evidence="5" id="KW-1133">Transmembrane helix</keyword>
<sequence>MNIWKSKIRFDQIPAGNGAGSANCLPNTESSTHFEVAGANVTRATDTRLGNSKQKLQIPDEIDGRYNLFEELATGGMGRVYKAYDRVLNRNIALKILRSRFMAQDEIALRFMEEAQIMARLQHPGVVPVYETGKLKDGRPFIAMKLIEGCTLKNLLTDRSNPKQELAHYINIFEQVCQTVAFGHSRGIIHRDIKPENIMVGAFGEVLVMDWGLAKSLDPKFASLQPSLQWPVSKNEIDDEIEDFEDTKVIKVNMVPARMPEENITNAGQILGTFQYMPPEQARGDHDKLSFQSDVFSLGALLCELLTGSPPYSSVKAEARRQAQEADLRHAFNMLNDSGADADLIQLAKHCLNENPHDRPKSAEQVALSVGSYLRGVQERLHNDLVRRIAAQAHDHHTRHKSQVIKQFRNNAILTSIALFIVFVTVGSFLLMYRNQQFHQRYVQTAQQESARKELDHKLENVTALLGKLSTNSSDFSQSIDTVEQASQLMLDADSLAQQTAQPIADKARVDELRSQCDSWKQNLILLADLERISFEDDELRPVKNRSEEVGRRYQTAFQNHPLKPLDGPLEDAKARLQGSSIERLLRPHLLKWLSLAVEAEQRNRLSGLLKFEGPNQNQMATEWLRAVQKKDSDTLVPMTRFLLSAKFEAAELRVFAEQIYQLGHPEAAEKILLSAQVNNPESYEVNRDLGRLYRHIPGRSSDAVRFCTAALYLHPRSPLPHLALASALREDHKDAAALQELKNALKLNETDFQTNVLLAELDREQGRFAQALVAYRRILTKPEDLSREQLGKTRLSAAEVAIQATASDAARAPALRLEALNFLRNQWVACSMDRRPEDRSEFESWLKNEIFAPVRKPSFLEKLDEKERADWTTFWQEVESGLQINP</sequence>
<dbReference type="PANTHER" id="PTHR43289">
    <property type="entry name" value="MITOGEN-ACTIVATED PROTEIN KINASE KINASE KINASE 20-RELATED"/>
    <property type="match status" value="1"/>
</dbReference>
<dbReference type="PROSITE" id="PS50011">
    <property type="entry name" value="PROTEIN_KINASE_DOM"/>
    <property type="match status" value="1"/>
</dbReference>
<dbReference type="Proteomes" id="UP000676194">
    <property type="component" value="Chromosome"/>
</dbReference>
<dbReference type="InterPro" id="IPR008271">
    <property type="entry name" value="Ser/Thr_kinase_AS"/>
</dbReference>
<keyword evidence="1" id="KW-0808">Transferase</keyword>
<dbReference type="AlphaFoldDB" id="A0A8E6B4L3"/>
<dbReference type="EMBL" id="CP074694">
    <property type="protein sequence ID" value="QVL32055.1"/>
    <property type="molecule type" value="Genomic_DNA"/>
</dbReference>
<evidence type="ECO:0000256" key="2">
    <source>
        <dbReference type="ARBA" id="ARBA00022741"/>
    </source>
</evidence>
<protein>
    <submittedName>
        <fullName evidence="7">Protein kinase</fullName>
    </submittedName>
</protein>
<dbReference type="CDD" id="cd14014">
    <property type="entry name" value="STKc_PknB_like"/>
    <property type="match status" value="1"/>
</dbReference>
<dbReference type="Pfam" id="PF00069">
    <property type="entry name" value="Pkinase"/>
    <property type="match status" value="2"/>
</dbReference>
<reference evidence="7" key="1">
    <citation type="submission" date="2021-05" db="EMBL/GenBank/DDBJ databases">
        <title>Complete genome sequence of the cellulolytic planctomycete Telmatocola sphagniphila SP2T and characterization of the first cellulase from planctomycetes.</title>
        <authorList>
            <person name="Rakitin A.L."/>
            <person name="Beletsky A.V."/>
            <person name="Naumoff D.G."/>
            <person name="Kulichevskaya I.S."/>
            <person name="Mardanov A.V."/>
            <person name="Ravin N.V."/>
            <person name="Dedysh S.N."/>
        </authorList>
    </citation>
    <scope>NUCLEOTIDE SEQUENCE</scope>
    <source>
        <strain evidence="7">SP2T</strain>
    </source>
</reference>
<feature type="domain" description="Protein kinase" evidence="6">
    <location>
        <begin position="66"/>
        <end position="374"/>
    </location>
</feature>
<evidence type="ECO:0000256" key="4">
    <source>
        <dbReference type="ARBA" id="ARBA00022840"/>
    </source>
</evidence>
<dbReference type="Gene3D" id="1.10.510.10">
    <property type="entry name" value="Transferase(Phosphotransferase) domain 1"/>
    <property type="match status" value="1"/>
</dbReference>
<keyword evidence="5" id="KW-0812">Transmembrane</keyword>